<dbReference type="GeneID" id="77725279"/>
<dbReference type="Gene3D" id="3.40.50.300">
    <property type="entry name" value="P-loop containing nucleotide triphosphate hydrolases"/>
    <property type="match status" value="2"/>
</dbReference>
<gene>
    <name evidence="14" type="ORF">MKK02DRAFT_19328</name>
</gene>
<comment type="caution">
    <text evidence="14">The sequence shown here is derived from an EMBL/GenBank/DDBJ whole genome shotgun (WGS) entry which is preliminary data.</text>
</comment>
<feature type="domain" description="DNA2/NAM7 helicase-like C-terminal" evidence="12">
    <location>
        <begin position="445"/>
        <end position="639"/>
    </location>
</feature>
<evidence type="ECO:0000259" key="13">
    <source>
        <dbReference type="Pfam" id="PF21138"/>
    </source>
</evidence>
<protein>
    <recommendedName>
        <fullName evidence="4">DNA helicase</fullName>
        <ecNumber evidence="4">3.6.4.12</ecNumber>
    </recommendedName>
</protein>
<dbReference type="InterPro" id="IPR050534">
    <property type="entry name" value="Coronavir_polyprotein_1ab"/>
</dbReference>
<dbReference type="PANTHER" id="PTHR43788">
    <property type="entry name" value="DNA2/NAM7 HELICASE FAMILY MEMBER"/>
    <property type="match status" value="1"/>
</dbReference>
<evidence type="ECO:0000313" key="14">
    <source>
        <dbReference type="EMBL" id="KAI9639201.1"/>
    </source>
</evidence>
<name>A0AA38HF16_9TREE</name>
<sequence length="670" mass="74078">MPPSPSLEALEGFIKRQQHLLKLEREAEEVQTRLLNSKCSPKLLEKKGLALGSLGVSGISIGLGGKTLVELCRPIAYNVDVLLPPHTFRQGDPVRIEGVGKADQGVDGTVYRVTTERIIVATEGQAELVERLRLVKLANSATYDRMDKTMVGLGKLLEVAPPHVEVLLGKKKPEFEEAYMKEWFTDLNDSQKGAITHCLSATEVAAIHGPPGTGESLSSRADIGKTHTLVELIYQLLSAEPHHKILISTPSNLALDNILARLWQLSADPPYSRLLPRSCIVRLGHPTRVQADLIPATLDYQAKHGDDGTLIQDISNEINSHLSELAKRRGERGAVKGKDRGKRWEEVKELRREYRQREGKVVSNVIDRARVVLATCHSAGARQLNDVTFDVCIIDEATQAIEAVCWVPILKSKKLVIAGDPKQLPPTIMSKADAVKASPFLHKSLETTLFDRIETMHPKIKRVLTTQYRMHKDIATFPSETLYESELISDPSVAERTLADLVGDGTSDDPDLTATVIFYDTNTCRMHDMVEEGESTSNPQEAEIVVKWAKNLVELGIEPKDIAIVTPYQAQVAEIRGKLNFPEMMIGSVDGLQGQEREAVILSLVRSNTKGEVGFLSEYRRLNVAMTRAKRQLCVVGDSSTVRKGSAYLEAWIKYLEDGPGEVRFAGDMS</sequence>
<evidence type="ECO:0000256" key="1">
    <source>
        <dbReference type="ARBA" id="ARBA00004123"/>
    </source>
</evidence>
<evidence type="ECO:0000259" key="12">
    <source>
        <dbReference type="Pfam" id="PF13087"/>
    </source>
</evidence>
<evidence type="ECO:0000256" key="8">
    <source>
        <dbReference type="ARBA" id="ARBA00022806"/>
    </source>
</evidence>
<dbReference type="EC" id="3.6.4.12" evidence="4"/>
<evidence type="ECO:0000256" key="10">
    <source>
        <dbReference type="ARBA" id="ARBA00023242"/>
    </source>
</evidence>
<evidence type="ECO:0000256" key="2">
    <source>
        <dbReference type="ARBA" id="ARBA00004496"/>
    </source>
</evidence>
<dbReference type="InterPro" id="IPR047187">
    <property type="entry name" value="SF1_C_Upf1"/>
</dbReference>
<evidence type="ECO:0000256" key="9">
    <source>
        <dbReference type="ARBA" id="ARBA00022840"/>
    </source>
</evidence>
<feature type="domain" description="DNA2/NAM7 helicase helicase" evidence="11">
    <location>
        <begin position="186"/>
        <end position="431"/>
    </location>
</feature>
<reference evidence="14" key="1">
    <citation type="journal article" date="2022" name="G3 (Bethesda)">
        <title>High quality genome of the basidiomycete yeast Dioszegia hungarica PDD-24b-2 isolated from cloud water.</title>
        <authorList>
            <person name="Jarrige D."/>
            <person name="Haridas S."/>
            <person name="Bleykasten-Grosshans C."/>
            <person name="Joly M."/>
            <person name="Nadalig T."/>
            <person name="Sancelme M."/>
            <person name="Vuilleumier S."/>
            <person name="Grigoriev I.V."/>
            <person name="Amato P."/>
            <person name="Bringel F."/>
        </authorList>
    </citation>
    <scope>NUCLEOTIDE SEQUENCE</scope>
    <source>
        <strain evidence="14">PDD-24b-2</strain>
    </source>
</reference>
<dbReference type="Proteomes" id="UP001164286">
    <property type="component" value="Unassembled WGS sequence"/>
</dbReference>
<dbReference type="InterPro" id="IPR048761">
    <property type="entry name" value="SMUBP-2_HCS1_1B"/>
</dbReference>
<dbReference type="EMBL" id="JAKWFO010000001">
    <property type="protein sequence ID" value="KAI9639201.1"/>
    <property type="molecule type" value="Genomic_DNA"/>
</dbReference>
<dbReference type="Gene3D" id="2.40.30.270">
    <property type="match status" value="1"/>
</dbReference>
<dbReference type="GO" id="GO:0005737">
    <property type="term" value="C:cytoplasm"/>
    <property type="evidence" value="ECO:0007669"/>
    <property type="project" value="UniProtKB-SubCell"/>
</dbReference>
<accession>A0AA38HF16</accession>
<dbReference type="RefSeq" id="XP_052948978.1">
    <property type="nucleotide sequence ID" value="XM_053086078.1"/>
</dbReference>
<dbReference type="SUPFAM" id="SSF52540">
    <property type="entry name" value="P-loop containing nucleoside triphosphate hydrolases"/>
    <property type="match status" value="1"/>
</dbReference>
<dbReference type="FunFam" id="3.40.50.300:FF:000326">
    <property type="entry name" value="P-loop containing nucleoside triphosphate hydrolase"/>
    <property type="match status" value="1"/>
</dbReference>
<dbReference type="GO" id="GO:0016787">
    <property type="term" value="F:hydrolase activity"/>
    <property type="evidence" value="ECO:0007669"/>
    <property type="project" value="UniProtKB-KW"/>
</dbReference>
<dbReference type="GO" id="GO:0005694">
    <property type="term" value="C:chromosome"/>
    <property type="evidence" value="ECO:0007669"/>
    <property type="project" value="UniProtKB-ARBA"/>
</dbReference>
<keyword evidence="5" id="KW-0963">Cytoplasm</keyword>
<evidence type="ECO:0000256" key="3">
    <source>
        <dbReference type="ARBA" id="ARBA00007913"/>
    </source>
</evidence>
<proteinExistence type="inferred from homology"/>
<dbReference type="GO" id="GO:0003723">
    <property type="term" value="F:RNA binding"/>
    <property type="evidence" value="ECO:0007669"/>
    <property type="project" value="InterPro"/>
</dbReference>
<dbReference type="CDD" id="cd18808">
    <property type="entry name" value="SF1_C_Upf1"/>
    <property type="match status" value="1"/>
</dbReference>
<dbReference type="Pfam" id="PF21138">
    <property type="entry name" value="SMUBP-2_HCS1_1B"/>
    <property type="match status" value="1"/>
</dbReference>
<keyword evidence="6" id="KW-0547">Nucleotide-binding</keyword>
<dbReference type="PANTHER" id="PTHR43788:SF8">
    <property type="entry name" value="DNA-BINDING PROTEIN SMUBP-2"/>
    <property type="match status" value="1"/>
</dbReference>
<keyword evidence="9" id="KW-0067">ATP-binding</keyword>
<evidence type="ECO:0000256" key="7">
    <source>
        <dbReference type="ARBA" id="ARBA00022801"/>
    </source>
</evidence>
<dbReference type="GO" id="GO:0043139">
    <property type="term" value="F:5'-3' DNA helicase activity"/>
    <property type="evidence" value="ECO:0007669"/>
    <property type="project" value="TreeGrafter"/>
</dbReference>
<dbReference type="InterPro" id="IPR041677">
    <property type="entry name" value="DNA2/NAM7_AAA_11"/>
</dbReference>
<dbReference type="Pfam" id="PF13086">
    <property type="entry name" value="AAA_11"/>
    <property type="match status" value="1"/>
</dbReference>
<keyword evidence="15" id="KW-1185">Reference proteome</keyword>
<evidence type="ECO:0000313" key="15">
    <source>
        <dbReference type="Proteomes" id="UP001164286"/>
    </source>
</evidence>
<dbReference type="GO" id="GO:0005524">
    <property type="term" value="F:ATP binding"/>
    <property type="evidence" value="ECO:0007669"/>
    <property type="project" value="UniProtKB-KW"/>
</dbReference>
<organism evidence="14 15">
    <name type="scientific">Dioszegia hungarica</name>
    <dbReference type="NCBI Taxonomy" id="4972"/>
    <lineage>
        <taxon>Eukaryota</taxon>
        <taxon>Fungi</taxon>
        <taxon>Dikarya</taxon>
        <taxon>Basidiomycota</taxon>
        <taxon>Agaricomycotina</taxon>
        <taxon>Tremellomycetes</taxon>
        <taxon>Tremellales</taxon>
        <taxon>Bulleribasidiaceae</taxon>
        <taxon>Dioszegia</taxon>
    </lineage>
</organism>
<evidence type="ECO:0000259" key="11">
    <source>
        <dbReference type="Pfam" id="PF13086"/>
    </source>
</evidence>
<feature type="domain" description="Helicase SMUBP-2/HCS1 1B" evidence="13">
    <location>
        <begin position="15"/>
        <end position="127"/>
    </location>
</feature>
<comment type="subcellular location">
    <subcellularLocation>
        <location evidence="2">Cytoplasm</location>
    </subcellularLocation>
    <subcellularLocation>
        <location evidence="1">Nucleus</location>
    </subcellularLocation>
</comment>
<keyword evidence="7" id="KW-0378">Hydrolase</keyword>
<dbReference type="InterPro" id="IPR041679">
    <property type="entry name" value="DNA2/NAM7-like_C"/>
</dbReference>
<keyword evidence="8 14" id="KW-0347">Helicase</keyword>
<dbReference type="AlphaFoldDB" id="A0AA38HF16"/>
<dbReference type="GO" id="GO:0005634">
    <property type="term" value="C:nucleus"/>
    <property type="evidence" value="ECO:0007669"/>
    <property type="project" value="UniProtKB-SubCell"/>
</dbReference>
<evidence type="ECO:0000256" key="5">
    <source>
        <dbReference type="ARBA" id="ARBA00022490"/>
    </source>
</evidence>
<comment type="similarity">
    <text evidence="3">Belongs to the DNA2/NAM7 helicase family.</text>
</comment>
<dbReference type="InterPro" id="IPR027417">
    <property type="entry name" value="P-loop_NTPase"/>
</dbReference>
<evidence type="ECO:0000256" key="6">
    <source>
        <dbReference type="ARBA" id="ARBA00022741"/>
    </source>
</evidence>
<evidence type="ECO:0000256" key="4">
    <source>
        <dbReference type="ARBA" id="ARBA00012551"/>
    </source>
</evidence>
<dbReference type="Pfam" id="PF13087">
    <property type="entry name" value="AAA_12"/>
    <property type="match status" value="1"/>
</dbReference>
<keyword evidence="10" id="KW-0539">Nucleus</keyword>